<dbReference type="PANTHER" id="PTHR12320:SF1">
    <property type="entry name" value="PROTEIN PHOSPHATASE PTC7 HOMOLOG"/>
    <property type="match status" value="1"/>
</dbReference>
<sequence length="423" mass="45911">MKPPAQLNAFRSLTSSQRAFGTGQPQQLRRTAAALQLTQHRRPRPAKSPQRAFAFSAVSPSLPPNSSRSFQTSSATRSQPPSHFSYGVSAAYSAKRESLLLMKNHFTFNPFLRLKETNGKRNKRARPRSGQDAFFISNVGTTGAVSFGVADGVGGWVNSGVDPADFAHTMCEYMSNLASKFPESLDTPLAAPKRLLELAYSKVLEDNTVFAGGSTVCAGTAEPDGRLEVANLGDSGYVHLSPAAVRYVSSPQTHAFNTPYQLSKLPKIMQEQIDVFGADEKHYAEAPDESQITNHQLRHGDVLVFATDGVWDNLSSEDTMRIVGRYMGGLEGWVHTEEGIVPGPKISELALGAFNETGDGKSTTLPSVLAMAITREAKEASLNTKRDGPFAKEVKRLFPYENWSGGKADDICVVVVIAIEEKV</sequence>
<dbReference type="AlphaFoldDB" id="A0A6G1H920"/>
<organism evidence="4 5">
    <name type="scientific">Aulographum hederae CBS 113979</name>
    <dbReference type="NCBI Taxonomy" id="1176131"/>
    <lineage>
        <taxon>Eukaryota</taxon>
        <taxon>Fungi</taxon>
        <taxon>Dikarya</taxon>
        <taxon>Ascomycota</taxon>
        <taxon>Pezizomycotina</taxon>
        <taxon>Dothideomycetes</taxon>
        <taxon>Pleosporomycetidae</taxon>
        <taxon>Aulographales</taxon>
        <taxon>Aulographaceae</taxon>
    </lineage>
</organism>
<feature type="region of interest" description="Disordered" evidence="2">
    <location>
        <begin position="1"/>
        <end position="82"/>
    </location>
</feature>
<comment type="cofactor">
    <cofactor evidence="1">
        <name>Mg(2+)</name>
        <dbReference type="ChEBI" id="CHEBI:18420"/>
    </cofactor>
</comment>
<protein>
    <recommendedName>
        <fullName evidence="1">Protein phosphatase</fullName>
        <ecNumber evidence="1">3.1.3.16</ecNumber>
    </recommendedName>
</protein>
<feature type="compositionally biased region" description="Polar residues" evidence="2">
    <location>
        <begin position="64"/>
        <end position="82"/>
    </location>
</feature>
<evidence type="ECO:0000256" key="1">
    <source>
        <dbReference type="RuleBase" id="RU366020"/>
    </source>
</evidence>
<comment type="catalytic activity">
    <reaction evidence="1">
        <text>O-phospho-L-threonyl-[protein] + H2O = L-threonyl-[protein] + phosphate</text>
        <dbReference type="Rhea" id="RHEA:47004"/>
        <dbReference type="Rhea" id="RHEA-COMP:11060"/>
        <dbReference type="Rhea" id="RHEA-COMP:11605"/>
        <dbReference type="ChEBI" id="CHEBI:15377"/>
        <dbReference type="ChEBI" id="CHEBI:30013"/>
        <dbReference type="ChEBI" id="CHEBI:43474"/>
        <dbReference type="ChEBI" id="CHEBI:61977"/>
        <dbReference type="EC" id="3.1.3.16"/>
    </reaction>
</comment>
<dbReference type="Proteomes" id="UP000800041">
    <property type="component" value="Unassembled WGS sequence"/>
</dbReference>
<dbReference type="PROSITE" id="PS51746">
    <property type="entry name" value="PPM_2"/>
    <property type="match status" value="1"/>
</dbReference>
<dbReference type="GO" id="GO:0046872">
    <property type="term" value="F:metal ion binding"/>
    <property type="evidence" value="ECO:0007669"/>
    <property type="project" value="UniProtKB-UniRule"/>
</dbReference>
<dbReference type="GO" id="GO:0004722">
    <property type="term" value="F:protein serine/threonine phosphatase activity"/>
    <property type="evidence" value="ECO:0007669"/>
    <property type="project" value="UniProtKB-EC"/>
</dbReference>
<dbReference type="InterPro" id="IPR001932">
    <property type="entry name" value="PPM-type_phosphatase-like_dom"/>
</dbReference>
<dbReference type="SMART" id="SM00332">
    <property type="entry name" value="PP2Cc"/>
    <property type="match status" value="1"/>
</dbReference>
<evidence type="ECO:0000313" key="5">
    <source>
        <dbReference type="Proteomes" id="UP000800041"/>
    </source>
</evidence>
<keyword evidence="1" id="KW-0378">Hydrolase</keyword>
<evidence type="ECO:0000313" key="4">
    <source>
        <dbReference type="EMBL" id="KAF1989701.1"/>
    </source>
</evidence>
<dbReference type="EMBL" id="ML977144">
    <property type="protein sequence ID" value="KAF1989701.1"/>
    <property type="molecule type" value="Genomic_DNA"/>
</dbReference>
<keyword evidence="1" id="KW-0460">Magnesium</keyword>
<comment type="cofactor">
    <cofactor evidence="1">
        <name>Mn(2+)</name>
        <dbReference type="ChEBI" id="CHEBI:29035"/>
    </cofactor>
</comment>
<dbReference type="SUPFAM" id="SSF81606">
    <property type="entry name" value="PP2C-like"/>
    <property type="match status" value="1"/>
</dbReference>
<keyword evidence="1" id="KW-0904">Protein phosphatase</keyword>
<keyword evidence="5" id="KW-1185">Reference proteome</keyword>
<gene>
    <name evidence="4" type="ORF">K402DRAFT_461037</name>
</gene>
<accession>A0A6G1H920</accession>
<dbReference type="EC" id="3.1.3.16" evidence="1"/>
<keyword evidence="1" id="KW-0479">Metal-binding</keyword>
<evidence type="ECO:0000259" key="3">
    <source>
        <dbReference type="PROSITE" id="PS51746"/>
    </source>
</evidence>
<reference evidence="4" key="1">
    <citation type="journal article" date="2020" name="Stud. Mycol.">
        <title>101 Dothideomycetes genomes: a test case for predicting lifestyles and emergence of pathogens.</title>
        <authorList>
            <person name="Haridas S."/>
            <person name="Albert R."/>
            <person name="Binder M."/>
            <person name="Bloem J."/>
            <person name="Labutti K."/>
            <person name="Salamov A."/>
            <person name="Andreopoulos B."/>
            <person name="Baker S."/>
            <person name="Barry K."/>
            <person name="Bills G."/>
            <person name="Bluhm B."/>
            <person name="Cannon C."/>
            <person name="Castanera R."/>
            <person name="Culley D."/>
            <person name="Daum C."/>
            <person name="Ezra D."/>
            <person name="Gonzalez J."/>
            <person name="Henrissat B."/>
            <person name="Kuo A."/>
            <person name="Liang C."/>
            <person name="Lipzen A."/>
            <person name="Lutzoni F."/>
            <person name="Magnuson J."/>
            <person name="Mondo S."/>
            <person name="Nolan M."/>
            <person name="Ohm R."/>
            <person name="Pangilinan J."/>
            <person name="Park H.-J."/>
            <person name="Ramirez L."/>
            <person name="Alfaro M."/>
            <person name="Sun H."/>
            <person name="Tritt A."/>
            <person name="Yoshinaga Y."/>
            <person name="Zwiers L.-H."/>
            <person name="Turgeon B."/>
            <person name="Goodwin S."/>
            <person name="Spatafora J."/>
            <person name="Crous P."/>
            <person name="Grigoriev I."/>
        </authorList>
    </citation>
    <scope>NUCLEOTIDE SEQUENCE</scope>
    <source>
        <strain evidence="4">CBS 113979</strain>
    </source>
</reference>
<name>A0A6G1H920_9PEZI</name>
<keyword evidence="1" id="KW-0464">Manganese</keyword>
<feature type="domain" description="PPM-type phosphatase" evidence="3">
    <location>
        <begin position="117"/>
        <end position="418"/>
    </location>
</feature>
<proteinExistence type="inferred from homology"/>
<comment type="similarity">
    <text evidence="1">Belongs to the PP2C family.</text>
</comment>
<dbReference type="InterPro" id="IPR039123">
    <property type="entry name" value="PPTC7"/>
</dbReference>
<comment type="catalytic activity">
    <reaction evidence="1">
        <text>O-phospho-L-seryl-[protein] + H2O = L-seryl-[protein] + phosphate</text>
        <dbReference type="Rhea" id="RHEA:20629"/>
        <dbReference type="Rhea" id="RHEA-COMP:9863"/>
        <dbReference type="Rhea" id="RHEA-COMP:11604"/>
        <dbReference type="ChEBI" id="CHEBI:15377"/>
        <dbReference type="ChEBI" id="CHEBI:29999"/>
        <dbReference type="ChEBI" id="CHEBI:43474"/>
        <dbReference type="ChEBI" id="CHEBI:83421"/>
        <dbReference type="EC" id="3.1.3.16"/>
    </reaction>
</comment>
<dbReference type="Gene3D" id="3.60.40.10">
    <property type="entry name" value="PPM-type phosphatase domain"/>
    <property type="match status" value="1"/>
</dbReference>
<feature type="compositionally biased region" description="Polar residues" evidence="2">
    <location>
        <begin position="9"/>
        <end position="29"/>
    </location>
</feature>
<dbReference type="Pfam" id="PF13672">
    <property type="entry name" value="PP2C_2"/>
    <property type="match status" value="1"/>
</dbReference>
<evidence type="ECO:0000256" key="2">
    <source>
        <dbReference type="SAM" id="MobiDB-lite"/>
    </source>
</evidence>
<dbReference type="InterPro" id="IPR036457">
    <property type="entry name" value="PPM-type-like_dom_sf"/>
</dbReference>
<dbReference type="PANTHER" id="PTHR12320">
    <property type="entry name" value="PROTEIN PHOSPHATASE 2C"/>
    <property type="match status" value="1"/>
</dbReference>
<dbReference type="OrthoDB" id="60843at2759"/>